<keyword evidence="1" id="KW-0175">Coiled coil</keyword>
<protein>
    <submittedName>
        <fullName evidence="2">Rubrerythrin</fullName>
    </submittedName>
</protein>
<organism evidence="2 3">
    <name type="scientific">Geomonas oryzisoli</name>
    <dbReference type="NCBI Taxonomy" id="2847992"/>
    <lineage>
        <taxon>Bacteria</taxon>
        <taxon>Pseudomonadati</taxon>
        <taxon>Thermodesulfobacteriota</taxon>
        <taxon>Desulfuromonadia</taxon>
        <taxon>Geobacterales</taxon>
        <taxon>Geobacteraceae</taxon>
        <taxon>Geomonas</taxon>
    </lineage>
</organism>
<reference evidence="2 3" key="1">
    <citation type="submission" date="2021-06" db="EMBL/GenBank/DDBJ databases">
        <title>Gemonas diversity in paddy soil.</title>
        <authorList>
            <person name="Liu G."/>
        </authorList>
    </citation>
    <scope>NUCLEOTIDE SEQUENCE [LARGE SCALE GENOMIC DNA]</scope>
    <source>
        <strain evidence="2 3">RG10</strain>
    </source>
</reference>
<evidence type="ECO:0000313" key="3">
    <source>
        <dbReference type="Proteomes" id="UP000683557"/>
    </source>
</evidence>
<proteinExistence type="predicted"/>
<dbReference type="EMBL" id="CP076723">
    <property type="protein sequence ID" value="QWV94129.1"/>
    <property type="molecule type" value="Genomic_DNA"/>
</dbReference>
<name>A0ABX8J6R0_9BACT</name>
<dbReference type="Proteomes" id="UP000683557">
    <property type="component" value="Chromosome"/>
</dbReference>
<gene>
    <name evidence="2" type="ORF">KP004_02765</name>
</gene>
<dbReference type="RefSeq" id="WP_216800853.1">
    <property type="nucleotide sequence ID" value="NZ_CP076723.1"/>
</dbReference>
<accession>A0ABX8J6R0</accession>
<evidence type="ECO:0000256" key="1">
    <source>
        <dbReference type="SAM" id="Coils"/>
    </source>
</evidence>
<keyword evidence="3" id="KW-1185">Reference proteome</keyword>
<evidence type="ECO:0000313" key="2">
    <source>
        <dbReference type="EMBL" id="QWV94129.1"/>
    </source>
</evidence>
<feature type="coiled-coil region" evidence="1">
    <location>
        <begin position="81"/>
        <end position="125"/>
    </location>
</feature>
<sequence>MQEAMAFRVAADAGQVLGVCEKAEFACAELYHYFANLFKDEREIFYIWLKSALERENRARLLTLVGKLALDDVIVGVHLELAEAEEILAKVRASLELAKAEPPEVREALQLAMDLERTLDRITMEKVVQFTESYQQWFLAIMNRDQMELLQNAYKQHGRD</sequence>